<evidence type="ECO:0000313" key="4">
    <source>
        <dbReference type="Proteomes" id="UP000275180"/>
    </source>
</evidence>
<dbReference type="Proteomes" id="UP000275180">
    <property type="component" value="Unassembled WGS sequence"/>
</dbReference>
<feature type="transmembrane region" description="Helical" evidence="2">
    <location>
        <begin position="159"/>
        <end position="177"/>
    </location>
</feature>
<feature type="region of interest" description="Disordered" evidence="1">
    <location>
        <begin position="1"/>
        <end position="20"/>
    </location>
</feature>
<evidence type="ECO:0000313" key="3">
    <source>
        <dbReference type="EMBL" id="RMX18472.1"/>
    </source>
</evidence>
<proteinExistence type="predicted"/>
<name>A0A3M6RTD7_9BURK</name>
<evidence type="ECO:0000256" key="2">
    <source>
        <dbReference type="SAM" id="Phobius"/>
    </source>
</evidence>
<feature type="transmembrane region" description="Helical" evidence="2">
    <location>
        <begin position="74"/>
        <end position="91"/>
    </location>
</feature>
<protein>
    <submittedName>
        <fullName evidence="3">Uncharacterized protein</fullName>
    </submittedName>
</protein>
<dbReference type="EMBL" id="RDQJ01000002">
    <property type="protein sequence ID" value="RMX18472.1"/>
    <property type="molecule type" value="Genomic_DNA"/>
</dbReference>
<accession>A0A3M6RTD7</accession>
<feature type="transmembrane region" description="Helical" evidence="2">
    <location>
        <begin position="50"/>
        <end position="68"/>
    </location>
</feature>
<organism evidence="3 4">
    <name type="scientific">Vandammella animalimorsus</name>
    <dbReference type="NCBI Taxonomy" id="2029117"/>
    <lineage>
        <taxon>Bacteria</taxon>
        <taxon>Pseudomonadati</taxon>
        <taxon>Pseudomonadota</taxon>
        <taxon>Betaproteobacteria</taxon>
        <taxon>Burkholderiales</taxon>
        <taxon>Comamonadaceae</taxon>
        <taxon>Vandammella</taxon>
    </lineage>
</organism>
<keyword evidence="2" id="KW-0472">Membrane</keyword>
<evidence type="ECO:0000256" key="1">
    <source>
        <dbReference type="SAM" id="MobiDB-lite"/>
    </source>
</evidence>
<dbReference type="AlphaFoldDB" id="A0A3M6RTD7"/>
<sequence length="178" mass="18606">MTEEKPAMPCPASSPPSATNATAEASAQRYQWAVLAAVLRQGRLIDGCSNALAGLALLVLAAQAATAWPWRSQLGLWAALGLAISLLAALAQKLSAARTAIDAQLLHWLACHASDAQQAASQLDAALQALGLRPGHATTPPRSWPQRQRACLQLLRRQAGWLLAQAAALVLALALLAT</sequence>
<comment type="caution">
    <text evidence="3">The sequence shown here is derived from an EMBL/GenBank/DDBJ whole genome shotgun (WGS) entry which is preliminary data.</text>
</comment>
<gene>
    <name evidence="3" type="ORF">EBQ34_01705</name>
</gene>
<reference evidence="3 4" key="1">
    <citation type="submission" date="2018-10" db="EMBL/GenBank/DDBJ databases">
        <title>Comamonadaceae CDC group NO-1 genome sequencing and assembly.</title>
        <authorList>
            <person name="Bernier A.-M."/>
            <person name="Bernard K."/>
        </authorList>
    </citation>
    <scope>NUCLEOTIDE SEQUENCE [LARGE SCALE GENOMIC DNA]</scope>
    <source>
        <strain evidence="3 4">NML180582</strain>
    </source>
</reference>
<keyword evidence="2" id="KW-1133">Transmembrane helix</keyword>
<keyword evidence="2" id="KW-0812">Transmembrane</keyword>
<dbReference type="RefSeq" id="WP_122243932.1">
    <property type="nucleotide sequence ID" value="NZ_RDQJ01000002.1"/>
</dbReference>